<dbReference type="InterPro" id="IPR051865">
    <property type="entry name" value="WD-repeat_CDT2_adapter"/>
</dbReference>
<feature type="region of interest" description="Disordered" evidence="7">
    <location>
        <begin position="155"/>
        <end position="189"/>
    </location>
</feature>
<feature type="compositionally biased region" description="Low complexity" evidence="7">
    <location>
        <begin position="20"/>
        <end position="32"/>
    </location>
</feature>
<evidence type="ECO:0000256" key="4">
    <source>
        <dbReference type="ARBA" id="ARBA00038344"/>
    </source>
</evidence>
<dbReference type="InParanoid" id="A0A066WKE8"/>
<dbReference type="OrthoDB" id="2096344at2759"/>
<feature type="region of interest" description="Disordered" evidence="7">
    <location>
        <begin position="274"/>
        <end position="299"/>
    </location>
</feature>
<dbReference type="GeneID" id="25266300"/>
<dbReference type="EMBL" id="JMSN01000004">
    <property type="protein sequence ID" value="KDN53048.1"/>
    <property type="molecule type" value="Genomic_DNA"/>
</dbReference>
<feature type="compositionally biased region" description="Polar residues" evidence="7">
    <location>
        <begin position="690"/>
        <end position="707"/>
    </location>
</feature>
<evidence type="ECO:0000313" key="8">
    <source>
        <dbReference type="EMBL" id="KDN53048.1"/>
    </source>
</evidence>
<dbReference type="AlphaFoldDB" id="A0A066WKE8"/>
<feature type="region of interest" description="Disordered" evidence="7">
    <location>
        <begin position="685"/>
        <end position="720"/>
    </location>
</feature>
<sequence length="879" mass="94030">MSAAQLPATPTRRSRDDEASSSSEWKTSPTSSRTLDASFTPSPSRHKSKGKVKGKDNALMERSSLKRISAQGDEYLLWNRVGGAGSATALRATPRRRTPCKAKIHPFFLPFSQRRAAVAAVTEDEPSRQQHVLRVVSHDEPESSHMAQRRGAAAAARWSDIMKTPQKKGYSSTAESRDGASGGARQKNLTAVVDTDSDDSMDWEGGAGMRPAWMATPGSDVSRTGLHSRQRHIHSVYTPPTSVSPLSSFSSSQQNGKTAVRSIVVSPTAKVAQNLGRLSRRSTHNSSAASGTSSVRFESAHPQVPLVARSLMTQTSASDLLYKMRTGGIGGLAGGLGRMGLHQGGRLGRLDITPYLGTFFSTSTTDCFEIPRGLGRRSAGGDREEEDGEEEDGSNYRGGPSSPSPHSDEENIPPVPSPQRAPSLGLHSALPISHPLCCAYSYSSRSANDLNQWLAVGTDEGRVTLVNTARDPDTGDALDAGVAADLPSARPSWRAADASVFILAWRFDDRVIGTGGSDYELRLWDTENCKMLGRFGSSFGSPRQLCWDPNGNGNLLCSGGRDGAVHLYDARVHTASELVQPHSFGGIFANRTGSHCATEAARKPVLSLWNVHTAKNRVFSTLGGVDPGQPGRKGPPKGVTAVAYVPGREHCIVTAGCEDARLKVWDFRAASQKVVAAAEVELVSGGGGKQTLSSNSFSTKRSATWQPTDEAEDLSSRDGFNKSPHGVSSLVTSGDRLFAACTDGRIYSTPTASLLQRLTITQGSGTPLYSAAQGHNTLYAKMALNDDDRLLAVGCNTGDIMLWDVARDGLVPYSGVQLTGGHAQDFEVNGVSWASGIQGTTLASISDDLTVRCWRADRQKLRKLQREEAERQEGMNIAL</sequence>
<dbReference type="SMART" id="SM00320">
    <property type="entry name" value="WD40"/>
    <property type="match status" value="5"/>
</dbReference>
<dbReference type="GO" id="GO:0030674">
    <property type="term" value="F:protein-macromolecule adaptor activity"/>
    <property type="evidence" value="ECO:0007669"/>
    <property type="project" value="TreeGrafter"/>
</dbReference>
<feature type="compositionally biased region" description="Acidic residues" evidence="7">
    <location>
        <begin position="383"/>
        <end position="393"/>
    </location>
</feature>
<accession>A0A066WKE8</accession>
<evidence type="ECO:0000256" key="1">
    <source>
        <dbReference type="ARBA" id="ARBA00022574"/>
    </source>
</evidence>
<dbReference type="GO" id="GO:0005634">
    <property type="term" value="C:nucleus"/>
    <property type="evidence" value="ECO:0007669"/>
    <property type="project" value="TreeGrafter"/>
</dbReference>
<comment type="pathway">
    <text evidence="5">Protein modification.</text>
</comment>
<proteinExistence type="inferred from homology"/>
<feature type="region of interest" description="Disordered" evidence="7">
    <location>
        <begin position="371"/>
        <end position="426"/>
    </location>
</feature>
<evidence type="ECO:0000256" key="3">
    <source>
        <dbReference type="ARBA" id="ARBA00022786"/>
    </source>
</evidence>
<feature type="compositionally biased region" description="Polar residues" evidence="7">
    <location>
        <begin position="284"/>
        <end position="296"/>
    </location>
</feature>
<dbReference type="InterPro" id="IPR011047">
    <property type="entry name" value="Quinoprotein_ADH-like_sf"/>
</dbReference>
<dbReference type="RefSeq" id="XP_013245887.1">
    <property type="nucleotide sequence ID" value="XM_013390433.1"/>
</dbReference>
<dbReference type="PROSITE" id="PS50082">
    <property type="entry name" value="WD_REPEATS_2"/>
    <property type="match status" value="2"/>
</dbReference>
<dbReference type="STRING" id="1037660.A0A066WKE8"/>
<reference evidence="8 9" key="1">
    <citation type="submission" date="2014-05" db="EMBL/GenBank/DDBJ databases">
        <title>Draft genome sequence of a rare smut relative, Tilletiaria anomala UBC 951.</title>
        <authorList>
            <consortium name="DOE Joint Genome Institute"/>
            <person name="Toome M."/>
            <person name="Kuo A."/>
            <person name="Henrissat B."/>
            <person name="Lipzen A."/>
            <person name="Tritt A."/>
            <person name="Yoshinaga Y."/>
            <person name="Zane M."/>
            <person name="Barry K."/>
            <person name="Grigoriev I.V."/>
            <person name="Spatafora J.W."/>
            <person name="Aimea M.C."/>
        </authorList>
    </citation>
    <scope>NUCLEOTIDE SEQUENCE [LARGE SCALE GENOMIC DNA]</scope>
    <source>
        <strain evidence="8 9">UBC 951</strain>
    </source>
</reference>
<dbReference type="PANTHER" id="PTHR22852:SF0">
    <property type="entry name" value="DENTICLELESS PROTEIN HOMOLOG"/>
    <property type="match status" value="1"/>
</dbReference>
<dbReference type="SUPFAM" id="SSF50998">
    <property type="entry name" value="Quinoprotein alcohol dehydrogenase-like"/>
    <property type="match status" value="1"/>
</dbReference>
<evidence type="ECO:0000256" key="2">
    <source>
        <dbReference type="ARBA" id="ARBA00022737"/>
    </source>
</evidence>
<feature type="repeat" description="WD" evidence="6">
    <location>
        <begin position="493"/>
        <end position="534"/>
    </location>
</feature>
<evidence type="ECO:0000256" key="7">
    <source>
        <dbReference type="SAM" id="MobiDB-lite"/>
    </source>
</evidence>
<keyword evidence="9" id="KW-1185">Reference proteome</keyword>
<dbReference type="Proteomes" id="UP000027361">
    <property type="component" value="Unassembled WGS sequence"/>
</dbReference>
<name>A0A066WKE8_TILAU</name>
<organism evidence="8 9">
    <name type="scientific">Tilletiaria anomala (strain ATCC 24038 / CBS 436.72 / UBC 951)</name>
    <dbReference type="NCBI Taxonomy" id="1037660"/>
    <lineage>
        <taxon>Eukaryota</taxon>
        <taxon>Fungi</taxon>
        <taxon>Dikarya</taxon>
        <taxon>Basidiomycota</taxon>
        <taxon>Ustilaginomycotina</taxon>
        <taxon>Exobasidiomycetes</taxon>
        <taxon>Georgefischeriales</taxon>
        <taxon>Tilletiariaceae</taxon>
        <taxon>Tilletiaria</taxon>
    </lineage>
</organism>
<dbReference type="PANTHER" id="PTHR22852">
    <property type="entry name" value="LETHAL 2 DENTICLELESS PROTEIN RETINOIC ACID-REGULATED NUCLEAR MATRIX-ASSOCIATED PROTEIN"/>
    <property type="match status" value="1"/>
</dbReference>
<dbReference type="InterPro" id="IPR015943">
    <property type="entry name" value="WD40/YVTN_repeat-like_dom_sf"/>
</dbReference>
<comment type="caution">
    <text evidence="8">The sequence shown here is derived from an EMBL/GenBank/DDBJ whole genome shotgun (WGS) entry which is preliminary data.</text>
</comment>
<evidence type="ECO:0000256" key="6">
    <source>
        <dbReference type="PROSITE-ProRule" id="PRU00221"/>
    </source>
</evidence>
<keyword evidence="3" id="KW-0833">Ubl conjugation pathway</keyword>
<feature type="repeat" description="WD" evidence="6">
    <location>
        <begin position="772"/>
        <end position="805"/>
    </location>
</feature>
<dbReference type="PROSITE" id="PS00678">
    <property type="entry name" value="WD_REPEATS_1"/>
    <property type="match status" value="1"/>
</dbReference>
<dbReference type="Gene3D" id="2.130.10.10">
    <property type="entry name" value="YVTN repeat-like/Quinoprotein amine dehydrogenase"/>
    <property type="match status" value="2"/>
</dbReference>
<gene>
    <name evidence="8" type="ORF">K437DRAFT_271840</name>
</gene>
<evidence type="ECO:0000256" key="5">
    <source>
        <dbReference type="ARBA" id="ARBA00043952"/>
    </source>
</evidence>
<dbReference type="Pfam" id="PF00400">
    <property type="entry name" value="WD40"/>
    <property type="match status" value="2"/>
</dbReference>
<keyword evidence="2" id="KW-0677">Repeat</keyword>
<dbReference type="InterPro" id="IPR001680">
    <property type="entry name" value="WD40_rpt"/>
</dbReference>
<dbReference type="InterPro" id="IPR019775">
    <property type="entry name" value="WD40_repeat_CS"/>
</dbReference>
<protein>
    <submittedName>
        <fullName evidence="8">WD40 repeat-like protein</fullName>
    </submittedName>
</protein>
<evidence type="ECO:0000313" key="9">
    <source>
        <dbReference type="Proteomes" id="UP000027361"/>
    </source>
</evidence>
<dbReference type="HOGENOM" id="CLU_327367_0_0_1"/>
<comment type="similarity">
    <text evidence="4">Belongs to the WD repeat cdt2 family.</text>
</comment>
<feature type="region of interest" description="Disordered" evidence="7">
    <location>
        <begin position="1"/>
        <end position="60"/>
    </location>
</feature>
<dbReference type="GO" id="GO:0043161">
    <property type="term" value="P:proteasome-mediated ubiquitin-dependent protein catabolic process"/>
    <property type="evidence" value="ECO:0007669"/>
    <property type="project" value="TreeGrafter"/>
</dbReference>
<feature type="compositionally biased region" description="Polar residues" evidence="7">
    <location>
        <begin position="33"/>
        <end position="43"/>
    </location>
</feature>
<keyword evidence="1 6" id="KW-0853">WD repeat</keyword>